<proteinExistence type="predicted"/>
<dbReference type="Proteomes" id="UP000050525">
    <property type="component" value="Unassembled WGS sequence"/>
</dbReference>
<sequence length="231" mass="26260">MVNYYKVLGLQKNASQDDIKKSYRKLALKWHPDKNPDNKEEAEKEFKAVAEAYEVLSDPQKRSKYDRSTNESRQRGGGGATGGYYSPFGSDYVFRNPEEIFREFFGGMDPFAQDFWDSSLHNDGYGSENRYRDHRRGPGFAGFDAFPDFTQSFMSFGSFQPGEHTTFSCRSFGGDTNGSNNFRSVSTSTEVVNGRKITTRKIIENGQERTEVEEDGQLTSIKINGMEQLKC</sequence>
<dbReference type="PANTHER" id="PTHR45168:SF4">
    <property type="entry name" value="SIMILAR TO DNAJ HOMOLOG SUBFAMILY B MEMBER 6 (HEAT SHOCK PROTEIN J2) (HSJ-2) (MRJ) (MDJ4)"/>
    <property type="match status" value="1"/>
</dbReference>
<keyword evidence="1" id="KW-0143">Chaperone</keyword>
<dbReference type="InterPro" id="IPR001623">
    <property type="entry name" value="DnaJ_domain"/>
</dbReference>
<dbReference type="InterPro" id="IPR043183">
    <property type="entry name" value="DNJB2/6-like"/>
</dbReference>
<dbReference type="PRINTS" id="PR00625">
    <property type="entry name" value="JDOMAIN"/>
</dbReference>
<organism evidence="4 5">
    <name type="scientific">Alligator mississippiensis</name>
    <name type="common">American alligator</name>
    <dbReference type="NCBI Taxonomy" id="8496"/>
    <lineage>
        <taxon>Eukaryota</taxon>
        <taxon>Metazoa</taxon>
        <taxon>Chordata</taxon>
        <taxon>Craniata</taxon>
        <taxon>Vertebrata</taxon>
        <taxon>Euteleostomi</taxon>
        <taxon>Archelosauria</taxon>
        <taxon>Archosauria</taxon>
        <taxon>Crocodylia</taxon>
        <taxon>Alligatoridae</taxon>
        <taxon>Alligatorinae</taxon>
        <taxon>Alligator</taxon>
    </lineage>
</organism>
<dbReference type="PROSITE" id="PS00636">
    <property type="entry name" value="DNAJ_1"/>
    <property type="match status" value="1"/>
</dbReference>
<dbReference type="STRING" id="8496.A0A151MJZ4"/>
<dbReference type="Pfam" id="PF00226">
    <property type="entry name" value="DnaJ"/>
    <property type="match status" value="1"/>
</dbReference>
<dbReference type="EMBL" id="AKHW03005996">
    <property type="protein sequence ID" value="KYO24836.1"/>
    <property type="molecule type" value="Genomic_DNA"/>
</dbReference>
<dbReference type="GO" id="GO:0051082">
    <property type="term" value="F:unfolded protein binding"/>
    <property type="evidence" value="ECO:0007669"/>
    <property type="project" value="InterPro"/>
</dbReference>
<dbReference type="AlphaFoldDB" id="A0A151MJZ4"/>
<dbReference type="CDD" id="cd06257">
    <property type="entry name" value="DnaJ"/>
    <property type="match status" value="1"/>
</dbReference>
<evidence type="ECO:0000256" key="2">
    <source>
        <dbReference type="SAM" id="MobiDB-lite"/>
    </source>
</evidence>
<evidence type="ECO:0000259" key="3">
    <source>
        <dbReference type="PROSITE" id="PS50076"/>
    </source>
</evidence>
<dbReference type="eggNOG" id="KOG0714">
    <property type="taxonomic scope" value="Eukaryota"/>
</dbReference>
<dbReference type="PhylomeDB" id="A0A151MJZ4"/>
<dbReference type="OrthoDB" id="10250354at2759"/>
<feature type="region of interest" description="Disordered" evidence="2">
    <location>
        <begin position="53"/>
        <end position="82"/>
    </location>
</feature>
<comment type="caution">
    <text evidence="4">The sequence shown here is derived from an EMBL/GenBank/DDBJ whole genome shotgun (WGS) entry which is preliminary data.</text>
</comment>
<dbReference type="SMART" id="SM00271">
    <property type="entry name" value="DnaJ"/>
    <property type="match status" value="1"/>
</dbReference>
<evidence type="ECO:0000313" key="5">
    <source>
        <dbReference type="Proteomes" id="UP000050525"/>
    </source>
</evidence>
<dbReference type="InterPro" id="IPR036869">
    <property type="entry name" value="J_dom_sf"/>
</dbReference>
<dbReference type="SUPFAM" id="SSF46565">
    <property type="entry name" value="Chaperone J-domain"/>
    <property type="match status" value="1"/>
</dbReference>
<dbReference type="GO" id="GO:0030544">
    <property type="term" value="F:Hsp70 protein binding"/>
    <property type="evidence" value="ECO:0007669"/>
    <property type="project" value="InterPro"/>
</dbReference>
<dbReference type="GeneID" id="102559604"/>
<dbReference type="PROSITE" id="PS50076">
    <property type="entry name" value="DNAJ_2"/>
    <property type="match status" value="1"/>
</dbReference>
<dbReference type="InterPro" id="IPR018253">
    <property type="entry name" value="DnaJ_domain_CS"/>
</dbReference>
<dbReference type="KEGG" id="amj:102559604"/>
<protein>
    <submittedName>
        <fullName evidence="4">DnaJ-like protein subfamily B member 8</fullName>
    </submittedName>
</protein>
<dbReference type="CTD" id="165721"/>
<dbReference type="RefSeq" id="XP_006260196.1">
    <property type="nucleotide sequence ID" value="XM_006260134.3"/>
</dbReference>
<feature type="compositionally biased region" description="Basic and acidic residues" evidence="2">
    <location>
        <begin position="59"/>
        <end position="74"/>
    </location>
</feature>
<evidence type="ECO:0000313" key="4">
    <source>
        <dbReference type="EMBL" id="KYO24836.1"/>
    </source>
</evidence>
<gene>
    <name evidence="4" type="primary">DNAJB8</name>
    <name evidence="4" type="ORF">Y1Q_0023717</name>
</gene>
<reference evidence="4 5" key="1">
    <citation type="journal article" date="2012" name="Genome Biol.">
        <title>Sequencing three crocodilian genomes to illuminate the evolution of archosaurs and amniotes.</title>
        <authorList>
            <person name="St John J.A."/>
            <person name="Braun E.L."/>
            <person name="Isberg S.R."/>
            <person name="Miles L.G."/>
            <person name="Chong A.Y."/>
            <person name="Gongora J."/>
            <person name="Dalzell P."/>
            <person name="Moran C."/>
            <person name="Bed'hom B."/>
            <person name="Abzhanov A."/>
            <person name="Burgess S.C."/>
            <person name="Cooksey A.M."/>
            <person name="Castoe T.A."/>
            <person name="Crawford N.G."/>
            <person name="Densmore L.D."/>
            <person name="Drew J.C."/>
            <person name="Edwards S.V."/>
            <person name="Faircloth B.C."/>
            <person name="Fujita M.K."/>
            <person name="Greenwold M.J."/>
            <person name="Hoffmann F.G."/>
            <person name="Howard J.M."/>
            <person name="Iguchi T."/>
            <person name="Janes D.E."/>
            <person name="Khan S.Y."/>
            <person name="Kohno S."/>
            <person name="de Koning A.J."/>
            <person name="Lance S.L."/>
            <person name="McCarthy F.M."/>
            <person name="McCormack J.E."/>
            <person name="Merchant M.E."/>
            <person name="Peterson D.G."/>
            <person name="Pollock D.D."/>
            <person name="Pourmand N."/>
            <person name="Raney B.J."/>
            <person name="Roessler K.A."/>
            <person name="Sanford J.R."/>
            <person name="Sawyer R.H."/>
            <person name="Schmidt C.J."/>
            <person name="Triplett E.W."/>
            <person name="Tuberville T.D."/>
            <person name="Venegas-Anaya M."/>
            <person name="Howard J.T."/>
            <person name="Jarvis E.D."/>
            <person name="Guillette L.J.Jr."/>
            <person name="Glenn T.C."/>
            <person name="Green R.E."/>
            <person name="Ray D.A."/>
        </authorList>
    </citation>
    <scope>NUCLEOTIDE SEQUENCE [LARGE SCALE GENOMIC DNA]</scope>
    <source>
        <strain evidence="4">KSC_2009_1</strain>
    </source>
</reference>
<dbReference type="FunFam" id="1.10.287.110:FF:000021">
    <property type="entry name" value="DnaJ (Hsp40) homolog, subfamily B, member 2"/>
    <property type="match status" value="1"/>
</dbReference>
<evidence type="ECO:0000256" key="1">
    <source>
        <dbReference type="ARBA" id="ARBA00023186"/>
    </source>
</evidence>
<dbReference type="Gene3D" id="1.10.287.110">
    <property type="entry name" value="DnaJ domain"/>
    <property type="match status" value="1"/>
</dbReference>
<feature type="domain" description="J" evidence="3">
    <location>
        <begin position="3"/>
        <end position="69"/>
    </location>
</feature>
<keyword evidence="5" id="KW-1185">Reference proteome</keyword>
<name>A0A151MJZ4_ALLMI</name>
<dbReference type="PANTHER" id="PTHR45168">
    <property type="entry name" value="DNAJ HOMOLOG SUBFAMILY B MEMBER 2"/>
    <property type="match status" value="1"/>
</dbReference>
<accession>A0A151MJZ4</accession>
<dbReference type="GO" id="GO:0005737">
    <property type="term" value="C:cytoplasm"/>
    <property type="evidence" value="ECO:0007669"/>
    <property type="project" value="UniProtKB-ARBA"/>
</dbReference>